<dbReference type="RefSeq" id="WP_353708964.1">
    <property type="nucleotide sequence ID" value="NZ_CP159290.1"/>
</dbReference>
<dbReference type="AlphaFoldDB" id="A0AAU8G6K5"/>
<feature type="coiled-coil region" evidence="1">
    <location>
        <begin position="78"/>
        <end position="105"/>
    </location>
</feature>
<protein>
    <recommendedName>
        <fullName evidence="3">LXG domain-containing protein</fullName>
    </recommendedName>
</protein>
<evidence type="ECO:0000313" key="2">
    <source>
        <dbReference type="EMBL" id="XCH31346.1"/>
    </source>
</evidence>
<evidence type="ECO:0008006" key="3">
    <source>
        <dbReference type="Google" id="ProtNLM"/>
    </source>
</evidence>
<accession>A0AAU8G6K5</accession>
<gene>
    <name evidence="2" type="ORF">ABRQ22_06580</name>
</gene>
<proteinExistence type="predicted"/>
<dbReference type="EMBL" id="CP159290">
    <property type="protein sequence ID" value="XCH31346.1"/>
    <property type="molecule type" value="Genomic_DNA"/>
</dbReference>
<name>A0AAU8G6K5_9MICO</name>
<sequence length="569" mass="61391">MVTTFRVATLETAFTANTDDVDAAVKRVKGEAESVTKAPAVLEVGADTADADRKLKDVQDLLKSVGREDIEPQVVVDALDAMADLDRLADELEDVDRKRTEADIQADADEALDRAAKVYDALQDIDDLDVEAEVRADTDRASKGLDGFRDEAGQSGREAAASFSGGFDDVTDTVQEIAANAFAGFGPIGSAAGIVAAAGLGVLFTRLQDFADLVNDAKEESGELALEFKEAGVGFDRSGLIEKFDEMLTKVTDVRSSWELWQDEAKTNLDDIQVGLEGTTVTLGDLYAAVGSGDFSNLEKHIDILREQNEALDEQYRALDPLLDAPVADKLADEYQARSRTIEVLQSQANTMRDAEEVSYQLREAETGLTEEQLRQVDALTRVNDALRDMNDLRQSTIEATLNFEDGIASLTDKQEGWNNSLSTGDQMGRDNQRTILGLTDDLQALYDATLEQTDSQEQANAVLRDGRQRLLDSAAAAGYNAGEVAALVDEVLSIPLSRGTDVYANVASAQATLQRFDREWNGHRVSIYFDAKTGTQVNGVGFAARAFAAGGPIPGPPHQTVLTIGAHA</sequence>
<keyword evidence="1" id="KW-0175">Coiled coil</keyword>
<organism evidence="2">
    <name type="scientific">Cellulosimicrobium sp. ES-005</name>
    <dbReference type="NCBI Taxonomy" id="3163031"/>
    <lineage>
        <taxon>Bacteria</taxon>
        <taxon>Bacillati</taxon>
        <taxon>Actinomycetota</taxon>
        <taxon>Actinomycetes</taxon>
        <taxon>Micrococcales</taxon>
        <taxon>Promicromonosporaceae</taxon>
        <taxon>Cellulosimicrobium</taxon>
    </lineage>
</organism>
<reference evidence="2" key="1">
    <citation type="submission" date="2024-06" db="EMBL/GenBank/DDBJ databases">
        <title>Complete genome sequence of the cellulolytic actinobacterium, Cellulosimicrobium ES-005.</title>
        <authorList>
            <person name="Matthews C.T."/>
            <person name="Underwood K.D."/>
            <person name="Ghanchi K.M."/>
            <person name="Fields S.D."/>
            <person name="Gardner S.G."/>
        </authorList>
    </citation>
    <scope>NUCLEOTIDE SEQUENCE</scope>
    <source>
        <strain evidence="2">ES-005</strain>
    </source>
</reference>
<evidence type="ECO:0000256" key="1">
    <source>
        <dbReference type="SAM" id="Coils"/>
    </source>
</evidence>